<reference evidence="7" key="1">
    <citation type="submission" date="2016-10" db="EMBL/GenBank/DDBJ databases">
        <authorList>
            <person name="de Groot N.N."/>
        </authorList>
    </citation>
    <scope>NUCLEOTIDE SEQUENCE</scope>
</reference>
<keyword evidence="2" id="KW-0349">Heme</keyword>
<keyword evidence="4" id="KW-0249">Electron transport</keyword>
<sequence>MRYFFVFLLLLSITLYAQNNKAYQKGANLYFANGCANCHGTNAEGSSYYPKLANKKQKRLIKKLQNFKNGIADTQKQEIMFTFAQALKNNEIKDITYFLSHFQKANANRYEIEEDLLGVDY</sequence>
<protein>
    <submittedName>
        <fullName evidence="7">Cytochrome c, class I</fullName>
    </submittedName>
</protein>
<evidence type="ECO:0000313" key="7">
    <source>
        <dbReference type="EMBL" id="SFV57174.1"/>
    </source>
</evidence>
<dbReference type="Gene3D" id="1.10.760.10">
    <property type="entry name" value="Cytochrome c-like domain"/>
    <property type="match status" value="1"/>
</dbReference>
<dbReference type="InterPro" id="IPR009056">
    <property type="entry name" value="Cyt_c-like_dom"/>
</dbReference>
<keyword evidence="5" id="KW-0408">Iron</keyword>
<dbReference type="Pfam" id="PF00034">
    <property type="entry name" value="Cytochrom_C"/>
    <property type="match status" value="1"/>
</dbReference>
<dbReference type="PANTHER" id="PTHR33751">
    <property type="entry name" value="CBB3-TYPE CYTOCHROME C OXIDASE SUBUNIT FIXP"/>
    <property type="match status" value="1"/>
</dbReference>
<evidence type="ECO:0000256" key="4">
    <source>
        <dbReference type="ARBA" id="ARBA00022982"/>
    </source>
</evidence>
<dbReference type="SUPFAM" id="SSF46626">
    <property type="entry name" value="Cytochrome c"/>
    <property type="match status" value="1"/>
</dbReference>
<gene>
    <name evidence="7" type="ORF">MNB_SM-6-709</name>
</gene>
<dbReference type="InterPro" id="IPR036909">
    <property type="entry name" value="Cyt_c-like_dom_sf"/>
</dbReference>
<evidence type="ECO:0000256" key="2">
    <source>
        <dbReference type="ARBA" id="ARBA00022617"/>
    </source>
</evidence>
<evidence type="ECO:0000259" key="6">
    <source>
        <dbReference type="PROSITE" id="PS51007"/>
    </source>
</evidence>
<dbReference type="EMBL" id="FPHK01000027">
    <property type="protein sequence ID" value="SFV57174.1"/>
    <property type="molecule type" value="Genomic_DNA"/>
</dbReference>
<dbReference type="GO" id="GO:0046872">
    <property type="term" value="F:metal ion binding"/>
    <property type="evidence" value="ECO:0007669"/>
    <property type="project" value="UniProtKB-KW"/>
</dbReference>
<dbReference type="GO" id="GO:0020037">
    <property type="term" value="F:heme binding"/>
    <property type="evidence" value="ECO:0007669"/>
    <property type="project" value="InterPro"/>
</dbReference>
<evidence type="ECO:0000256" key="5">
    <source>
        <dbReference type="ARBA" id="ARBA00023004"/>
    </source>
</evidence>
<dbReference type="PROSITE" id="PS51007">
    <property type="entry name" value="CYTC"/>
    <property type="match status" value="1"/>
</dbReference>
<evidence type="ECO:0000256" key="1">
    <source>
        <dbReference type="ARBA" id="ARBA00022448"/>
    </source>
</evidence>
<keyword evidence="3" id="KW-0479">Metal-binding</keyword>
<dbReference type="GO" id="GO:0009055">
    <property type="term" value="F:electron transfer activity"/>
    <property type="evidence" value="ECO:0007669"/>
    <property type="project" value="InterPro"/>
</dbReference>
<name>A0A1W1BUK9_9ZZZZ</name>
<proteinExistence type="predicted"/>
<feature type="domain" description="Cytochrome c" evidence="6">
    <location>
        <begin position="21"/>
        <end position="103"/>
    </location>
</feature>
<evidence type="ECO:0000256" key="3">
    <source>
        <dbReference type="ARBA" id="ARBA00022723"/>
    </source>
</evidence>
<keyword evidence="1" id="KW-0813">Transport</keyword>
<accession>A0A1W1BUK9</accession>
<dbReference type="InterPro" id="IPR050597">
    <property type="entry name" value="Cytochrome_c_Oxidase_Subunit"/>
</dbReference>
<organism evidence="7">
    <name type="scientific">hydrothermal vent metagenome</name>
    <dbReference type="NCBI Taxonomy" id="652676"/>
    <lineage>
        <taxon>unclassified sequences</taxon>
        <taxon>metagenomes</taxon>
        <taxon>ecological metagenomes</taxon>
    </lineage>
</organism>
<dbReference type="PANTHER" id="PTHR33751:SF9">
    <property type="entry name" value="CYTOCHROME C4"/>
    <property type="match status" value="1"/>
</dbReference>
<dbReference type="AlphaFoldDB" id="A0A1W1BUK9"/>